<evidence type="ECO:0000256" key="3">
    <source>
        <dbReference type="ARBA" id="ARBA00066641"/>
    </source>
</evidence>
<dbReference type="AlphaFoldDB" id="A0A839ZXF8"/>
<proteinExistence type="inferred from homology"/>
<dbReference type="PRINTS" id="PR00080">
    <property type="entry name" value="SDRFAMILY"/>
</dbReference>
<dbReference type="SMART" id="SM00822">
    <property type="entry name" value="PKS_KR"/>
    <property type="match status" value="1"/>
</dbReference>
<dbReference type="GO" id="GO:0006633">
    <property type="term" value="P:fatty acid biosynthetic process"/>
    <property type="evidence" value="ECO:0007669"/>
    <property type="project" value="TreeGrafter"/>
</dbReference>
<sequence length="258" mass="26526">MEQILKGQVAVITGASGGLGAHFARVLAQAGASVALTARRLDLVESHAGAIAGDGGQAMALKLDVADAAAIGPAFDEVETALGPISILINNAGVGGEGLALDLSIEEWDRTFDVNVRGVFFAAQQAAKRMIASGVAERGEARIVNIASIASHTVLPGLSAYCASKASVAMLTRSLAREWARKGIAVNAICPGYIETDINSDWFKTEGGLKQMKGFPRRRLMDAADLDASLLMLSGPAARAITGTVITIDDGQSLPGGG</sequence>
<feature type="domain" description="Ketoreductase" evidence="6">
    <location>
        <begin position="8"/>
        <end position="192"/>
    </location>
</feature>
<organism evidence="7 8">
    <name type="scientific">Phenylobacterium haematophilum</name>
    <dbReference type="NCBI Taxonomy" id="98513"/>
    <lineage>
        <taxon>Bacteria</taxon>
        <taxon>Pseudomonadati</taxon>
        <taxon>Pseudomonadota</taxon>
        <taxon>Alphaproteobacteria</taxon>
        <taxon>Caulobacterales</taxon>
        <taxon>Caulobacteraceae</taxon>
        <taxon>Phenylobacterium</taxon>
    </lineage>
</organism>
<gene>
    <name evidence="7" type="ORF">GGQ61_000748</name>
</gene>
<dbReference type="InterPro" id="IPR057326">
    <property type="entry name" value="KR_dom"/>
</dbReference>
<evidence type="ECO:0000313" key="7">
    <source>
        <dbReference type="EMBL" id="MBB3890051.1"/>
    </source>
</evidence>
<dbReference type="SUPFAM" id="SSF51735">
    <property type="entry name" value="NAD(P)-binding Rossmann-fold domains"/>
    <property type="match status" value="1"/>
</dbReference>
<dbReference type="EC" id="1.1.1.175" evidence="3"/>
<dbReference type="Pfam" id="PF00106">
    <property type="entry name" value="adh_short"/>
    <property type="match status" value="1"/>
</dbReference>
<dbReference type="PRINTS" id="PR00081">
    <property type="entry name" value="GDHRDH"/>
</dbReference>
<dbReference type="PROSITE" id="PS00061">
    <property type="entry name" value="ADH_SHORT"/>
    <property type="match status" value="1"/>
</dbReference>
<dbReference type="InterPro" id="IPR036291">
    <property type="entry name" value="NAD(P)-bd_dom_sf"/>
</dbReference>
<evidence type="ECO:0000259" key="6">
    <source>
        <dbReference type="SMART" id="SM00822"/>
    </source>
</evidence>
<reference evidence="7 8" key="1">
    <citation type="submission" date="2020-08" db="EMBL/GenBank/DDBJ databases">
        <title>Genomic Encyclopedia of Type Strains, Phase IV (KMG-IV): sequencing the most valuable type-strain genomes for metagenomic binning, comparative biology and taxonomic classification.</title>
        <authorList>
            <person name="Goeker M."/>
        </authorList>
    </citation>
    <scope>NUCLEOTIDE SEQUENCE [LARGE SCALE GENOMIC DNA]</scope>
    <source>
        <strain evidence="7 8">DSM 21793</strain>
    </source>
</reference>
<dbReference type="PANTHER" id="PTHR42760">
    <property type="entry name" value="SHORT-CHAIN DEHYDROGENASES/REDUCTASES FAMILY MEMBER"/>
    <property type="match status" value="1"/>
</dbReference>
<dbReference type="GO" id="GO:0047838">
    <property type="term" value="F:D-xylose 1-dehydrogenase (NAD+) activity"/>
    <property type="evidence" value="ECO:0007669"/>
    <property type="project" value="UniProtKB-EC"/>
</dbReference>
<keyword evidence="2" id="KW-0560">Oxidoreductase</keyword>
<dbReference type="PANTHER" id="PTHR42760:SF133">
    <property type="entry name" value="3-OXOACYL-[ACYL-CARRIER-PROTEIN] REDUCTASE"/>
    <property type="match status" value="1"/>
</dbReference>
<accession>A0A839ZXF8</accession>
<evidence type="ECO:0000256" key="4">
    <source>
        <dbReference type="ARBA" id="ARBA00069939"/>
    </source>
</evidence>
<dbReference type="Gene3D" id="3.40.50.720">
    <property type="entry name" value="NAD(P)-binding Rossmann-like Domain"/>
    <property type="match status" value="1"/>
</dbReference>
<dbReference type="InterPro" id="IPR020904">
    <property type="entry name" value="Sc_DH/Rdtase_CS"/>
</dbReference>
<dbReference type="RefSeq" id="WP_183769924.1">
    <property type="nucleotide sequence ID" value="NZ_JACIDK010000001.1"/>
</dbReference>
<dbReference type="FunFam" id="3.40.50.720:FF:000084">
    <property type="entry name" value="Short-chain dehydrogenase reductase"/>
    <property type="match status" value="1"/>
</dbReference>
<dbReference type="CDD" id="cd05233">
    <property type="entry name" value="SDR_c"/>
    <property type="match status" value="1"/>
</dbReference>
<protein>
    <recommendedName>
        <fullName evidence="4">D-xylose 1-dehydrogenase</fullName>
        <ecNumber evidence="3">1.1.1.175</ecNumber>
    </recommendedName>
</protein>
<comment type="similarity">
    <text evidence="1 5">Belongs to the short-chain dehydrogenases/reductases (SDR) family.</text>
</comment>
<dbReference type="InterPro" id="IPR002347">
    <property type="entry name" value="SDR_fam"/>
</dbReference>
<dbReference type="EMBL" id="JACIDK010000001">
    <property type="protein sequence ID" value="MBB3890051.1"/>
    <property type="molecule type" value="Genomic_DNA"/>
</dbReference>
<evidence type="ECO:0000256" key="5">
    <source>
        <dbReference type="RuleBase" id="RU000363"/>
    </source>
</evidence>
<dbReference type="GO" id="GO:0048038">
    <property type="term" value="F:quinone binding"/>
    <property type="evidence" value="ECO:0007669"/>
    <property type="project" value="TreeGrafter"/>
</dbReference>
<name>A0A839ZXF8_9CAUL</name>
<comment type="caution">
    <text evidence="7">The sequence shown here is derived from an EMBL/GenBank/DDBJ whole genome shotgun (WGS) entry which is preliminary data.</text>
</comment>
<evidence type="ECO:0000256" key="2">
    <source>
        <dbReference type="ARBA" id="ARBA00023002"/>
    </source>
</evidence>
<evidence type="ECO:0000313" key="8">
    <source>
        <dbReference type="Proteomes" id="UP000530564"/>
    </source>
</evidence>
<dbReference type="Proteomes" id="UP000530564">
    <property type="component" value="Unassembled WGS sequence"/>
</dbReference>
<keyword evidence="8" id="KW-1185">Reference proteome</keyword>
<evidence type="ECO:0000256" key="1">
    <source>
        <dbReference type="ARBA" id="ARBA00006484"/>
    </source>
</evidence>